<name>A0ABQ9ZQ70_9CRUS</name>
<evidence type="ECO:0000313" key="3">
    <source>
        <dbReference type="Proteomes" id="UP001234178"/>
    </source>
</evidence>
<reference evidence="2 3" key="1">
    <citation type="journal article" date="2023" name="Nucleic Acids Res.">
        <title>The hologenome of Daphnia magna reveals possible DNA methylation and microbiome-mediated evolution of the host genome.</title>
        <authorList>
            <person name="Chaturvedi A."/>
            <person name="Li X."/>
            <person name="Dhandapani V."/>
            <person name="Marshall H."/>
            <person name="Kissane S."/>
            <person name="Cuenca-Cambronero M."/>
            <person name="Asole G."/>
            <person name="Calvet F."/>
            <person name="Ruiz-Romero M."/>
            <person name="Marangio P."/>
            <person name="Guigo R."/>
            <person name="Rago D."/>
            <person name="Mirbahai L."/>
            <person name="Eastwood N."/>
            <person name="Colbourne J.K."/>
            <person name="Zhou J."/>
            <person name="Mallon E."/>
            <person name="Orsini L."/>
        </authorList>
    </citation>
    <scope>NUCLEOTIDE SEQUENCE [LARGE SCALE GENOMIC DNA]</scope>
    <source>
        <strain evidence="2">LRV0_1</strain>
    </source>
</reference>
<feature type="compositionally biased region" description="Basic and acidic residues" evidence="1">
    <location>
        <begin position="62"/>
        <end position="81"/>
    </location>
</feature>
<dbReference type="EMBL" id="JAOYFB010000005">
    <property type="protein sequence ID" value="KAK4015081.1"/>
    <property type="molecule type" value="Genomic_DNA"/>
</dbReference>
<protein>
    <submittedName>
        <fullName evidence="2">Uncharacterized protein</fullName>
    </submittedName>
</protein>
<evidence type="ECO:0000313" key="2">
    <source>
        <dbReference type="EMBL" id="KAK4015081.1"/>
    </source>
</evidence>
<proteinExistence type="predicted"/>
<keyword evidence="3" id="KW-1185">Reference proteome</keyword>
<comment type="caution">
    <text evidence="2">The sequence shown here is derived from an EMBL/GenBank/DDBJ whole genome shotgun (WGS) entry which is preliminary data.</text>
</comment>
<feature type="region of interest" description="Disordered" evidence="1">
    <location>
        <begin position="62"/>
        <end position="111"/>
    </location>
</feature>
<feature type="region of interest" description="Disordered" evidence="1">
    <location>
        <begin position="1"/>
        <end position="20"/>
    </location>
</feature>
<organism evidence="2 3">
    <name type="scientific">Daphnia magna</name>
    <dbReference type="NCBI Taxonomy" id="35525"/>
    <lineage>
        <taxon>Eukaryota</taxon>
        <taxon>Metazoa</taxon>
        <taxon>Ecdysozoa</taxon>
        <taxon>Arthropoda</taxon>
        <taxon>Crustacea</taxon>
        <taxon>Branchiopoda</taxon>
        <taxon>Diplostraca</taxon>
        <taxon>Cladocera</taxon>
        <taxon>Anomopoda</taxon>
        <taxon>Daphniidae</taxon>
        <taxon>Daphnia</taxon>
    </lineage>
</organism>
<gene>
    <name evidence="2" type="ORF">OUZ56_030071</name>
</gene>
<evidence type="ECO:0000256" key="1">
    <source>
        <dbReference type="SAM" id="MobiDB-lite"/>
    </source>
</evidence>
<sequence length="111" mass="12801">MRQNNHWANGGDSATCMPDIDIPGHRKRFTSEEHHNRWTITFMIDPEKEEGSFFTEGEYRYNQHPETHDPVPERPLDRTNNGDEFDTSRPVSPIGKRASSEYDPSPIDQSG</sequence>
<accession>A0ABQ9ZQ70</accession>
<dbReference type="Proteomes" id="UP001234178">
    <property type="component" value="Unassembled WGS sequence"/>
</dbReference>